<gene>
    <name evidence="2" type="ORF">GCM10010832_01830</name>
</gene>
<dbReference type="RefSeq" id="WP_188457195.1">
    <property type="nucleotide sequence ID" value="NZ_BMGM01000001.1"/>
</dbReference>
<comment type="caution">
    <text evidence="2">The sequence shown here is derived from an EMBL/GenBank/DDBJ whole genome shotgun (WGS) entry which is preliminary data.</text>
</comment>
<organism evidence="2 3">
    <name type="scientific">Psychroflexus planctonicus</name>
    <dbReference type="NCBI Taxonomy" id="1526575"/>
    <lineage>
        <taxon>Bacteria</taxon>
        <taxon>Pseudomonadati</taxon>
        <taxon>Bacteroidota</taxon>
        <taxon>Flavobacteriia</taxon>
        <taxon>Flavobacteriales</taxon>
        <taxon>Flavobacteriaceae</taxon>
        <taxon>Psychroflexus</taxon>
    </lineage>
</organism>
<dbReference type="PANTHER" id="PTHR34322:SF2">
    <property type="entry name" value="TRANSPOSASE IS200-LIKE DOMAIN-CONTAINING PROTEIN"/>
    <property type="match status" value="1"/>
</dbReference>
<evidence type="ECO:0000259" key="1">
    <source>
        <dbReference type="SMART" id="SM01321"/>
    </source>
</evidence>
<dbReference type="PANTHER" id="PTHR34322">
    <property type="entry name" value="TRANSPOSASE, Y1_TNP DOMAIN-CONTAINING"/>
    <property type="match status" value="1"/>
</dbReference>
<dbReference type="Gene3D" id="3.30.70.1290">
    <property type="entry name" value="Transposase IS200-like"/>
    <property type="match status" value="1"/>
</dbReference>
<accession>A0ABQ1SDH9</accession>
<evidence type="ECO:0000313" key="2">
    <source>
        <dbReference type="EMBL" id="GGE24732.1"/>
    </source>
</evidence>
<feature type="domain" description="Transposase IS200-like" evidence="1">
    <location>
        <begin position="7"/>
        <end position="124"/>
    </location>
</feature>
<dbReference type="InterPro" id="IPR002686">
    <property type="entry name" value="Transposase_17"/>
</dbReference>
<dbReference type="SUPFAM" id="SSF143422">
    <property type="entry name" value="Transposase IS200-like"/>
    <property type="match status" value="1"/>
</dbReference>
<dbReference type="SMART" id="SM01321">
    <property type="entry name" value="Y1_Tnp"/>
    <property type="match status" value="1"/>
</dbReference>
<dbReference type="InterPro" id="IPR036515">
    <property type="entry name" value="Transposase_17_sf"/>
</dbReference>
<evidence type="ECO:0000313" key="3">
    <source>
        <dbReference type="Proteomes" id="UP000599179"/>
    </source>
</evidence>
<name>A0ABQ1SDH9_9FLAO</name>
<dbReference type="Proteomes" id="UP000599179">
    <property type="component" value="Unassembled WGS sequence"/>
</dbReference>
<proteinExistence type="predicted"/>
<keyword evidence="3" id="KW-1185">Reference proteome</keyword>
<sequence>MKYEPLTSDHFYHIYNCGNNKENIYIEERNYSYFLKLLKKYILPIGYIWSYCLLKNHFHLLIKTKENLNEKDNSQAFSNLFNAYTKAINKSYNRTGSLFRDRFSRIKIHDEVYLKKVIVYINANAVHHGFVDKVEDYKHCSYLALISNKQTLLERDEVIELFDDNENFKFVLKQKQEIIEELALE</sequence>
<protein>
    <recommendedName>
        <fullName evidence="1">Transposase IS200-like domain-containing protein</fullName>
    </recommendedName>
</protein>
<reference evidence="3" key="1">
    <citation type="journal article" date="2019" name="Int. J. Syst. Evol. Microbiol.">
        <title>The Global Catalogue of Microorganisms (GCM) 10K type strain sequencing project: providing services to taxonomists for standard genome sequencing and annotation.</title>
        <authorList>
            <consortium name="The Broad Institute Genomics Platform"/>
            <consortium name="The Broad Institute Genome Sequencing Center for Infectious Disease"/>
            <person name="Wu L."/>
            <person name="Ma J."/>
        </authorList>
    </citation>
    <scope>NUCLEOTIDE SEQUENCE [LARGE SCALE GENOMIC DNA]</scope>
    <source>
        <strain evidence="3">CGMCC 1.12931</strain>
    </source>
</reference>
<dbReference type="EMBL" id="BMGM01000001">
    <property type="protein sequence ID" value="GGE24732.1"/>
    <property type="molecule type" value="Genomic_DNA"/>
</dbReference>